<evidence type="ECO:0000256" key="6">
    <source>
        <dbReference type="ARBA" id="ARBA00022792"/>
    </source>
</evidence>
<keyword evidence="9 10" id="KW-0472">Membrane</keyword>
<evidence type="ECO:0000256" key="5">
    <source>
        <dbReference type="ARBA" id="ARBA00022737"/>
    </source>
</evidence>
<dbReference type="VEuPathDB" id="VectorBase:CSON012510"/>
<keyword evidence="8" id="KW-0496">Mitochondrion</keyword>
<dbReference type="GO" id="GO:0005743">
    <property type="term" value="C:mitochondrial inner membrane"/>
    <property type="evidence" value="ECO:0007669"/>
    <property type="project" value="UniProtKB-SubCell"/>
</dbReference>
<dbReference type="Gene3D" id="1.50.40.10">
    <property type="entry name" value="Mitochondrial carrier domain"/>
    <property type="match status" value="1"/>
</dbReference>
<evidence type="ECO:0000256" key="1">
    <source>
        <dbReference type="ARBA" id="ARBA00004448"/>
    </source>
</evidence>
<evidence type="ECO:0000256" key="3">
    <source>
        <dbReference type="ARBA" id="ARBA00022448"/>
    </source>
</evidence>
<comment type="subcellular location">
    <subcellularLocation>
        <location evidence="1">Mitochondrion inner membrane</location>
        <topology evidence="1">Multi-pass membrane protein</topology>
    </subcellularLocation>
</comment>
<dbReference type="PANTHER" id="PTHR45928">
    <property type="entry name" value="RE38146P"/>
    <property type="match status" value="1"/>
</dbReference>
<keyword evidence="5" id="KW-0677">Repeat</keyword>
<reference evidence="12" key="1">
    <citation type="submission" date="2018-04" db="EMBL/GenBank/DDBJ databases">
        <authorList>
            <person name="Go L.Y."/>
            <person name="Mitchell J.A."/>
        </authorList>
    </citation>
    <scope>NUCLEOTIDE SEQUENCE</scope>
    <source>
        <tissue evidence="12">Whole organism</tissue>
    </source>
</reference>
<evidence type="ECO:0000256" key="11">
    <source>
        <dbReference type="RuleBase" id="RU000488"/>
    </source>
</evidence>
<evidence type="ECO:0000256" key="8">
    <source>
        <dbReference type="ARBA" id="ARBA00023128"/>
    </source>
</evidence>
<comment type="similarity">
    <text evidence="2 11">Belongs to the mitochondrial carrier (TC 2.A.29) family.</text>
</comment>
<dbReference type="PROSITE" id="PS50920">
    <property type="entry name" value="SOLCAR"/>
    <property type="match status" value="3"/>
</dbReference>
<evidence type="ECO:0000313" key="13">
    <source>
        <dbReference type="EMBL" id="SSX19169.1"/>
    </source>
</evidence>
<evidence type="ECO:0000256" key="4">
    <source>
        <dbReference type="ARBA" id="ARBA00022692"/>
    </source>
</evidence>
<dbReference type="InterPro" id="IPR018108">
    <property type="entry name" value="MCP_transmembrane"/>
</dbReference>
<keyword evidence="6" id="KW-0999">Mitochondrion inner membrane</keyword>
<evidence type="ECO:0000256" key="7">
    <source>
        <dbReference type="ARBA" id="ARBA00022989"/>
    </source>
</evidence>
<reference evidence="13" key="2">
    <citation type="submission" date="2018-07" db="EMBL/GenBank/DDBJ databases">
        <authorList>
            <person name="Quirk P.G."/>
            <person name="Krulwich T.A."/>
        </authorList>
    </citation>
    <scope>NUCLEOTIDE SEQUENCE</scope>
</reference>
<proteinExistence type="inferred from homology"/>
<evidence type="ECO:0000256" key="9">
    <source>
        <dbReference type="ARBA" id="ARBA00023136"/>
    </source>
</evidence>
<evidence type="ECO:0000256" key="2">
    <source>
        <dbReference type="ARBA" id="ARBA00006375"/>
    </source>
</evidence>
<dbReference type="EMBL" id="UFQT01000059">
    <property type="protein sequence ID" value="SSX19169.1"/>
    <property type="molecule type" value="Genomic_DNA"/>
</dbReference>
<evidence type="ECO:0000313" key="12">
    <source>
        <dbReference type="EMBL" id="SSW98783.1"/>
    </source>
</evidence>
<keyword evidence="3 11" id="KW-0813">Transport</keyword>
<feature type="repeat" description="Solcar" evidence="10">
    <location>
        <begin position="208"/>
        <end position="299"/>
    </location>
</feature>
<accession>A0A336LRK5</accession>
<dbReference type="SUPFAM" id="SSF103506">
    <property type="entry name" value="Mitochondrial carrier"/>
    <property type="match status" value="1"/>
</dbReference>
<dbReference type="Pfam" id="PF00153">
    <property type="entry name" value="Mito_carr"/>
    <property type="match status" value="3"/>
</dbReference>
<keyword evidence="7" id="KW-1133">Transmembrane helix</keyword>
<gene>
    <name evidence="13" type="primary">CSON012510</name>
</gene>
<dbReference type="OMA" id="KANCEDH"/>
<evidence type="ECO:0000256" key="10">
    <source>
        <dbReference type="PROSITE-ProRule" id="PRU00282"/>
    </source>
</evidence>
<dbReference type="EMBL" id="UFQS01000059">
    <property type="protein sequence ID" value="SSW98783.1"/>
    <property type="molecule type" value="Genomic_DNA"/>
</dbReference>
<feature type="repeat" description="Solcar" evidence="10">
    <location>
        <begin position="3"/>
        <end position="94"/>
    </location>
</feature>
<dbReference type="InterPro" id="IPR051508">
    <property type="entry name" value="Mito_Carrier_Antiporter"/>
</dbReference>
<organism evidence="13">
    <name type="scientific">Culicoides sonorensis</name>
    <name type="common">Biting midge</name>
    <dbReference type="NCBI Taxonomy" id="179676"/>
    <lineage>
        <taxon>Eukaryota</taxon>
        <taxon>Metazoa</taxon>
        <taxon>Ecdysozoa</taxon>
        <taxon>Arthropoda</taxon>
        <taxon>Hexapoda</taxon>
        <taxon>Insecta</taxon>
        <taxon>Pterygota</taxon>
        <taxon>Neoptera</taxon>
        <taxon>Endopterygota</taxon>
        <taxon>Diptera</taxon>
        <taxon>Nematocera</taxon>
        <taxon>Chironomoidea</taxon>
        <taxon>Ceratopogonidae</taxon>
        <taxon>Ceratopogoninae</taxon>
        <taxon>Culicoides</taxon>
        <taxon>Monoculicoides</taxon>
    </lineage>
</organism>
<dbReference type="PANTHER" id="PTHR45928:SF1">
    <property type="entry name" value="RE38146P"/>
    <property type="match status" value="1"/>
</dbReference>
<feature type="repeat" description="Solcar" evidence="10">
    <location>
        <begin position="105"/>
        <end position="198"/>
    </location>
</feature>
<dbReference type="InterPro" id="IPR023395">
    <property type="entry name" value="MCP_dom_sf"/>
</dbReference>
<name>A0A336LRK5_CULSO</name>
<keyword evidence="4 10" id="KW-0812">Transmembrane</keyword>
<protein>
    <submittedName>
        <fullName evidence="13">CSON012510 protein</fullName>
    </submittedName>
</protein>
<sequence>MKELFFNDFVYAGISSSCATIFTNPLEVVKIRMQLQGELGLSNQTHYRNIPQALVQIAKNDGITGLQKGLTPSLYFQFFLNAFRLGIYTTAHEHGLTRNKETGHVSIMKSAFWGATGGFIGAALSNPFFMLKTHLQSQAKKEIAVGYQHQHTGMFSALKTIYTQHGVKGLYRSVNVNLPRALLGSGGQLAAFGYTKDFLQRNHSKILPPSIISIISGATAGTVMAITMTPPDVLATRLYNQGVTECGKGIYYKGVVDCFVKIVKSEGIMALYKGFWAHYIRIGPHSTLVLVFFDQIKALDLKYKEIKLAKTLAETH</sequence>
<dbReference type="AlphaFoldDB" id="A0A336LRK5"/>